<proteinExistence type="predicted"/>
<organism evidence="5 6">
    <name type="scientific">Castilleja foliolosa</name>
    <dbReference type="NCBI Taxonomy" id="1961234"/>
    <lineage>
        <taxon>Eukaryota</taxon>
        <taxon>Viridiplantae</taxon>
        <taxon>Streptophyta</taxon>
        <taxon>Embryophyta</taxon>
        <taxon>Tracheophyta</taxon>
        <taxon>Spermatophyta</taxon>
        <taxon>Magnoliopsida</taxon>
        <taxon>eudicotyledons</taxon>
        <taxon>Gunneridae</taxon>
        <taxon>Pentapetalae</taxon>
        <taxon>asterids</taxon>
        <taxon>lamiids</taxon>
        <taxon>Lamiales</taxon>
        <taxon>Orobanchaceae</taxon>
        <taxon>Pedicularideae</taxon>
        <taxon>Castillejinae</taxon>
        <taxon>Castilleja</taxon>
    </lineage>
</organism>
<dbReference type="InterPro" id="IPR014977">
    <property type="entry name" value="WRC_dom"/>
</dbReference>
<evidence type="ECO:0000259" key="4">
    <source>
        <dbReference type="PROSITE" id="PS51667"/>
    </source>
</evidence>
<evidence type="ECO:0000256" key="1">
    <source>
        <dbReference type="ARBA" id="ARBA00023242"/>
    </source>
</evidence>
<comment type="caution">
    <text evidence="2">Lacks conserved residue(s) required for the propagation of feature annotation.</text>
</comment>
<evidence type="ECO:0000256" key="2">
    <source>
        <dbReference type="PROSITE-ProRule" id="PRU01002"/>
    </source>
</evidence>
<evidence type="ECO:0000313" key="6">
    <source>
        <dbReference type="Proteomes" id="UP001632038"/>
    </source>
</evidence>
<keyword evidence="6" id="KW-1185">Reference proteome</keyword>
<feature type="compositionally biased region" description="Basic and acidic residues" evidence="3">
    <location>
        <begin position="114"/>
        <end position="124"/>
    </location>
</feature>
<evidence type="ECO:0000256" key="3">
    <source>
        <dbReference type="SAM" id="MobiDB-lite"/>
    </source>
</evidence>
<name>A0ABD3C6X0_9LAMI</name>
<comment type="caution">
    <text evidence="5">The sequence shown here is derived from an EMBL/GenBank/DDBJ whole genome shotgun (WGS) entry which is preliminary data.</text>
</comment>
<reference evidence="6" key="1">
    <citation type="journal article" date="2024" name="IScience">
        <title>Strigolactones Initiate the Formation of Haustorium-like Structures in Castilleja.</title>
        <authorList>
            <person name="Buerger M."/>
            <person name="Peterson D."/>
            <person name="Chory J."/>
        </authorList>
    </citation>
    <scope>NUCLEOTIDE SEQUENCE [LARGE SCALE GENOMIC DNA]</scope>
</reference>
<dbReference type="EMBL" id="JAVIJP010000053">
    <property type="protein sequence ID" value="KAL3625081.1"/>
    <property type="molecule type" value="Genomic_DNA"/>
</dbReference>
<gene>
    <name evidence="5" type="ORF">CASFOL_031749</name>
</gene>
<dbReference type="AlphaFoldDB" id="A0ABD3C6X0"/>
<keyword evidence="1" id="KW-0539">Nucleus</keyword>
<protein>
    <recommendedName>
        <fullName evidence="4">WRC domain-containing protein</fullName>
    </recommendedName>
</protein>
<evidence type="ECO:0000313" key="5">
    <source>
        <dbReference type="EMBL" id="KAL3625081.1"/>
    </source>
</evidence>
<feature type="compositionally biased region" description="Polar residues" evidence="3">
    <location>
        <begin position="84"/>
        <end position="95"/>
    </location>
</feature>
<feature type="region of interest" description="Disordered" evidence="3">
    <location>
        <begin position="79"/>
        <end position="134"/>
    </location>
</feature>
<dbReference type="PROSITE" id="PS51667">
    <property type="entry name" value="WRC"/>
    <property type="match status" value="1"/>
</dbReference>
<sequence length="173" mass="19496">MVILRWIDHQDNVGIPDDLPCKRSDGKQWRCTAMSIPVKTVCKKHYIQAKRAAAMRASMKKKRKSVGETDIYLESKSDDMDLPLSSQFGDYSGSSGKKKMENLPNAQSTEDLDRDGSEYEDGRRSYRISTTPSAVDSDIDRSQKMFEISPTTMSRAVTCFLILINVGEISVME</sequence>
<dbReference type="Pfam" id="PF08879">
    <property type="entry name" value="WRC"/>
    <property type="match status" value="1"/>
</dbReference>
<accession>A0ABD3C6X0</accession>
<feature type="domain" description="WRC" evidence="4">
    <location>
        <begin position="15"/>
        <end position="64"/>
    </location>
</feature>
<dbReference type="Proteomes" id="UP001632038">
    <property type="component" value="Unassembled WGS sequence"/>
</dbReference>